<comment type="caution">
    <text evidence="2">The sequence shown here is derived from an EMBL/GenBank/DDBJ whole genome shotgun (WGS) entry which is preliminary data.</text>
</comment>
<protein>
    <submittedName>
        <fullName evidence="2">Phage holin family protein</fullName>
    </submittedName>
</protein>
<evidence type="ECO:0000313" key="2">
    <source>
        <dbReference type="EMBL" id="GAA2941903.1"/>
    </source>
</evidence>
<keyword evidence="1" id="KW-1133">Transmembrane helix</keyword>
<reference evidence="2 3" key="1">
    <citation type="journal article" date="2019" name="Int. J. Syst. Evol. Microbiol.">
        <title>The Global Catalogue of Microorganisms (GCM) 10K type strain sequencing project: providing services to taxonomists for standard genome sequencing and annotation.</title>
        <authorList>
            <consortium name="The Broad Institute Genomics Platform"/>
            <consortium name="The Broad Institute Genome Sequencing Center for Infectious Disease"/>
            <person name="Wu L."/>
            <person name="Ma J."/>
        </authorList>
    </citation>
    <scope>NUCLEOTIDE SEQUENCE [LARGE SCALE GENOMIC DNA]</scope>
    <source>
        <strain evidence="2 3">JCM 9088</strain>
    </source>
</reference>
<sequence>MAPRPRQSSEAEEPVGQLVKQASEQVSQLMRQELRLARAEMQQKGKRFGIGGGLLGGAGVVGFLALQALAATAIVALNLMWPLWVSASTVTAVLAALAAVLAAVGRKQVGQAAPPVPEQAIDGVKADVAEIKEKAHR</sequence>
<feature type="transmembrane region" description="Helical" evidence="1">
    <location>
        <begin position="83"/>
        <end position="104"/>
    </location>
</feature>
<evidence type="ECO:0000313" key="3">
    <source>
        <dbReference type="Proteomes" id="UP001500403"/>
    </source>
</evidence>
<evidence type="ECO:0000256" key="1">
    <source>
        <dbReference type="SAM" id="Phobius"/>
    </source>
</evidence>
<keyword evidence="1" id="KW-0812">Transmembrane</keyword>
<dbReference type="Proteomes" id="UP001500403">
    <property type="component" value="Unassembled WGS sequence"/>
</dbReference>
<dbReference type="InterPro" id="IPR009937">
    <property type="entry name" value="Phage_holin_3_6"/>
</dbReference>
<feature type="transmembrane region" description="Helical" evidence="1">
    <location>
        <begin position="48"/>
        <end position="77"/>
    </location>
</feature>
<dbReference type="EMBL" id="BAAAUD010000031">
    <property type="protein sequence ID" value="GAA2941903.1"/>
    <property type="molecule type" value="Genomic_DNA"/>
</dbReference>
<keyword evidence="1" id="KW-0472">Membrane</keyword>
<name>A0ABN3X812_9ACTN</name>
<organism evidence="2 3">
    <name type="scientific">Streptomyces enissocaesilis</name>
    <dbReference type="NCBI Taxonomy" id="332589"/>
    <lineage>
        <taxon>Bacteria</taxon>
        <taxon>Bacillati</taxon>
        <taxon>Actinomycetota</taxon>
        <taxon>Actinomycetes</taxon>
        <taxon>Kitasatosporales</taxon>
        <taxon>Streptomycetaceae</taxon>
        <taxon>Streptomyces</taxon>
        <taxon>Streptomyces rochei group</taxon>
    </lineage>
</organism>
<proteinExistence type="predicted"/>
<keyword evidence="3" id="KW-1185">Reference proteome</keyword>
<gene>
    <name evidence="2" type="ORF">GCM10010446_28910</name>
</gene>
<dbReference type="Pfam" id="PF07332">
    <property type="entry name" value="Phage_holin_3_6"/>
    <property type="match status" value="1"/>
</dbReference>
<accession>A0ABN3X812</accession>